<name>A0A1L6BZ39_9CAUD</name>
<evidence type="ECO:0000256" key="1">
    <source>
        <dbReference type="SAM" id="Phobius"/>
    </source>
</evidence>
<keyword evidence="1" id="KW-1133">Transmembrane helix</keyword>
<reference evidence="2 3" key="1">
    <citation type="submission" date="2016-11" db="EMBL/GenBank/DDBJ databases">
        <authorList>
            <person name="Cheung S."/>
            <person name="Hausler R."/>
            <person name="Pastore C.F."/>
            <person name="Perone H."/>
            <person name="Scheidt D."/>
            <person name="Zheng J.C."/>
            <person name="Garlena R.A."/>
            <person name="Russell D.A."/>
            <person name="Pope W.H."/>
            <person name="Jacobs-Sera D."/>
            <person name="Hatfull G.F."/>
        </authorList>
    </citation>
    <scope>NUCLEOTIDE SEQUENCE [LARGE SCALE GENOMIC DNA]</scope>
</reference>
<proteinExistence type="predicted"/>
<keyword evidence="1" id="KW-0472">Membrane</keyword>
<evidence type="ECO:0000313" key="3">
    <source>
        <dbReference type="Proteomes" id="UP000225176"/>
    </source>
</evidence>
<sequence>MSVLFIALVGISGVFLGMSVLSRAEHGSAREWVGATIMLASVLTIPVGAAIWSLP</sequence>
<accession>A0A1L6BZ39</accession>
<protein>
    <submittedName>
        <fullName evidence="2">Uncharacterized protein</fullName>
    </submittedName>
</protein>
<evidence type="ECO:0000313" key="2">
    <source>
        <dbReference type="EMBL" id="APQ42349.1"/>
    </source>
</evidence>
<gene>
    <name evidence="2" type="primary">91</name>
    <name evidence="2" type="ORF">PBI_RICH_91</name>
</gene>
<dbReference type="EMBL" id="KY224000">
    <property type="protein sequence ID" value="APQ42349.1"/>
    <property type="molecule type" value="Genomic_DNA"/>
</dbReference>
<feature type="transmembrane region" description="Helical" evidence="1">
    <location>
        <begin position="34"/>
        <end position="54"/>
    </location>
</feature>
<dbReference type="Proteomes" id="UP000225176">
    <property type="component" value="Segment"/>
</dbReference>
<organism evidence="2 3">
    <name type="scientific">Mycobacterium phage Rich</name>
    <dbReference type="NCBI Taxonomy" id="1927021"/>
    <lineage>
        <taxon>Viruses</taxon>
        <taxon>Duplodnaviria</taxon>
        <taxon>Heunggongvirae</taxon>
        <taxon>Uroviricota</taxon>
        <taxon>Caudoviricetes</taxon>
        <taxon>Bclasvirinae</taxon>
        <taxon>Acadianvirus</taxon>
        <taxon>Acadianvirus baee</taxon>
    </lineage>
</organism>
<keyword evidence="1" id="KW-0812">Transmembrane</keyword>